<dbReference type="PhylomeDB" id="A0A0G4GV06"/>
<dbReference type="AlphaFoldDB" id="A0A0G4GV06"/>
<dbReference type="PANTHER" id="PTHR12907:SF26">
    <property type="entry name" value="HIF PROLYL HYDROXYLASE, ISOFORM C"/>
    <property type="match status" value="1"/>
</dbReference>
<dbReference type="GO" id="GO:0071456">
    <property type="term" value="P:cellular response to hypoxia"/>
    <property type="evidence" value="ECO:0007669"/>
    <property type="project" value="TreeGrafter"/>
</dbReference>
<protein>
    <recommendedName>
        <fullName evidence="2">Prolyl 4-hydroxylase alpha subunit Fe(2+) 2OG dioxygenase domain-containing protein</fullName>
    </recommendedName>
</protein>
<evidence type="ECO:0000313" key="4">
    <source>
        <dbReference type="Proteomes" id="UP000041254"/>
    </source>
</evidence>
<dbReference type="InParanoid" id="A0A0G4GV06"/>
<dbReference type="InterPro" id="IPR044862">
    <property type="entry name" value="Pro_4_hyd_alph_FE2OG_OXY"/>
</dbReference>
<evidence type="ECO:0000256" key="1">
    <source>
        <dbReference type="ARBA" id="ARBA00022896"/>
    </source>
</evidence>
<gene>
    <name evidence="3" type="ORF">Vbra_18707</name>
</gene>
<dbReference type="GO" id="GO:0031543">
    <property type="term" value="F:peptidyl-proline dioxygenase activity"/>
    <property type="evidence" value="ECO:0007669"/>
    <property type="project" value="TreeGrafter"/>
</dbReference>
<proteinExistence type="predicted"/>
<accession>A0A0G4GV06</accession>
<dbReference type="InterPro" id="IPR051559">
    <property type="entry name" value="HIF_prolyl_hydroxylases"/>
</dbReference>
<sequence>MSPSRDFSCFSSVITEDKIAHLVAEGFAIIDGCFSHEWATALRKEAVWLMESGLLIPNRTKFGQALLTKPNVYELDLHGEARSKVPEFDALWASDALVEALSCCLKWLGSSVELLKGTEARSIKIQCNRGSGGCFPFHYDNAGPPCNRKVTCLVYLNPDWQEGDGGEIVLLPFLKEAVVVPPLMARMVIFWC</sequence>
<organism evidence="3 4">
    <name type="scientific">Vitrella brassicaformis (strain CCMP3155)</name>
    <dbReference type="NCBI Taxonomy" id="1169540"/>
    <lineage>
        <taxon>Eukaryota</taxon>
        <taxon>Sar</taxon>
        <taxon>Alveolata</taxon>
        <taxon>Colpodellida</taxon>
        <taxon>Vitrellaceae</taxon>
        <taxon>Vitrella</taxon>
    </lineage>
</organism>
<name>A0A0G4GV06_VITBC</name>
<keyword evidence="4" id="KW-1185">Reference proteome</keyword>
<keyword evidence="1" id="KW-0847">Vitamin C</keyword>
<dbReference type="Pfam" id="PF13640">
    <property type="entry name" value="2OG-FeII_Oxy_3"/>
    <property type="match status" value="1"/>
</dbReference>
<reference evidence="3 4" key="1">
    <citation type="submission" date="2014-11" db="EMBL/GenBank/DDBJ databases">
        <authorList>
            <person name="Zhu J."/>
            <person name="Qi W."/>
            <person name="Song R."/>
        </authorList>
    </citation>
    <scope>NUCLEOTIDE SEQUENCE [LARGE SCALE GENOMIC DNA]</scope>
</reference>
<feature type="domain" description="Prolyl 4-hydroxylase alpha subunit Fe(2+) 2OG dioxygenase" evidence="2">
    <location>
        <begin position="128"/>
        <end position="192"/>
    </location>
</feature>
<evidence type="ECO:0000313" key="3">
    <source>
        <dbReference type="EMBL" id="CEM34728.1"/>
    </source>
</evidence>
<dbReference type="SUPFAM" id="SSF51197">
    <property type="entry name" value="Clavaminate synthase-like"/>
    <property type="match status" value="1"/>
</dbReference>
<dbReference type="Gene3D" id="2.60.120.620">
    <property type="entry name" value="q2cbj1_9rhob like domain"/>
    <property type="match status" value="1"/>
</dbReference>
<evidence type="ECO:0000259" key="2">
    <source>
        <dbReference type="Pfam" id="PF13640"/>
    </source>
</evidence>
<dbReference type="OrthoDB" id="76265at2759"/>
<dbReference type="PANTHER" id="PTHR12907">
    <property type="entry name" value="EGL NINE HOMOLOG-RELATED"/>
    <property type="match status" value="1"/>
</dbReference>
<dbReference type="EMBL" id="CDMY01000831">
    <property type="protein sequence ID" value="CEM34728.1"/>
    <property type="molecule type" value="Genomic_DNA"/>
</dbReference>
<dbReference type="Proteomes" id="UP000041254">
    <property type="component" value="Unassembled WGS sequence"/>
</dbReference>
<dbReference type="GO" id="GO:0031418">
    <property type="term" value="F:L-ascorbic acid binding"/>
    <property type="evidence" value="ECO:0007669"/>
    <property type="project" value="UniProtKB-KW"/>
</dbReference>
<dbReference type="VEuPathDB" id="CryptoDB:Vbra_18707"/>
<dbReference type="GO" id="GO:0008198">
    <property type="term" value="F:ferrous iron binding"/>
    <property type="evidence" value="ECO:0007669"/>
    <property type="project" value="TreeGrafter"/>
</dbReference>